<feature type="compositionally biased region" description="Basic and acidic residues" evidence="1">
    <location>
        <begin position="7"/>
        <end position="24"/>
    </location>
</feature>
<evidence type="ECO:0000313" key="2">
    <source>
        <dbReference type="EMBL" id="QQP36561.1"/>
    </source>
</evidence>
<proteinExistence type="predicted"/>
<feature type="non-terminal residue" evidence="2">
    <location>
        <position position="54"/>
    </location>
</feature>
<evidence type="ECO:0000256" key="1">
    <source>
        <dbReference type="SAM" id="MobiDB-lite"/>
    </source>
</evidence>
<reference evidence="3" key="1">
    <citation type="submission" date="2021-01" db="EMBL/GenBank/DDBJ databases">
        <title>Caligus Genome Assembly.</title>
        <authorList>
            <person name="Gallardo-Escarate C."/>
        </authorList>
    </citation>
    <scope>NUCLEOTIDE SEQUENCE [LARGE SCALE GENOMIC DNA]</scope>
</reference>
<dbReference type="EMBL" id="CP045905">
    <property type="protein sequence ID" value="QQP36561.1"/>
    <property type="molecule type" value="Genomic_DNA"/>
</dbReference>
<protein>
    <submittedName>
        <fullName evidence="2">Uncharacterized protein</fullName>
    </submittedName>
</protein>
<feature type="region of interest" description="Disordered" evidence="1">
    <location>
        <begin position="1"/>
        <end position="24"/>
    </location>
</feature>
<sequence length="54" mass="6464">MSDEQEERFHQDMRKEESYREVGTQHDGGILLVLKRDNTELLTTRNRKKTPIYA</sequence>
<organism evidence="2 3">
    <name type="scientific">Caligus rogercresseyi</name>
    <name type="common">Sea louse</name>
    <dbReference type="NCBI Taxonomy" id="217165"/>
    <lineage>
        <taxon>Eukaryota</taxon>
        <taxon>Metazoa</taxon>
        <taxon>Ecdysozoa</taxon>
        <taxon>Arthropoda</taxon>
        <taxon>Crustacea</taxon>
        <taxon>Multicrustacea</taxon>
        <taxon>Hexanauplia</taxon>
        <taxon>Copepoda</taxon>
        <taxon>Siphonostomatoida</taxon>
        <taxon>Caligidae</taxon>
        <taxon>Caligus</taxon>
    </lineage>
</organism>
<keyword evidence="3" id="KW-1185">Reference proteome</keyword>
<dbReference type="Proteomes" id="UP000595437">
    <property type="component" value="Chromosome 16"/>
</dbReference>
<name>A0A7T8GS84_CALRO</name>
<gene>
    <name evidence="2" type="ORF">FKW44_021705</name>
</gene>
<evidence type="ECO:0000313" key="3">
    <source>
        <dbReference type="Proteomes" id="UP000595437"/>
    </source>
</evidence>
<dbReference type="AlphaFoldDB" id="A0A7T8GS84"/>
<accession>A0A7T8GS84</accession>